<dbReference type="CDD" id="cd09540">
    <property type="entry name" value="SAM_EPS8-like"/>
    <property type="match status" value="1"/>
</dbReference>
<dbReference type="InterPro" id="IPR036028">
    <property type="entry name" value="SH3-like_dom_sf"/>
</dbReference>
<dbReference type="Pfam" id="PF18016">
    <property type="entry name" value="SAM_3"/>
    <property type="match status" value="1"/>
</dbReference>
<dbReference type="Gene3D" id="2.30.30.40">
    <property type="entry name" value="SH3 Domains"/>
    <property type="match status" value="1"/>
</dbReference>
<evidence type="ECO:0000256" key="8">
    <source>
        <dbReference type="ARBA" id="ARBA00065375"/>
    </source>
</evidence>
<comment type="function">
    <text evidence="7">Stimulates guanine exchange activity of SOS1. May play a role in membrane ruffling and remodeling of the actin cytoskeleton.</text>
</comment>
<dbReference type="AlphaFoldDB" id="A0A401REZ1"/>
<dbReference type="PANTHER" id="PTHR12287:SF19">
    <property type="entry name" value="EPIDERMAL GROWTH FACTOR RECEPTOR KINASE SUBSTRATE 8-LIKE PROTEIN 1"/>
    <property type="match status" value="1"/>
</dbReference>
<comment type="caution">
    <text evidence="14">The sequence shown here is derived from an EMBL/GenBank/DDBJ whole genome shotgun (WGS) entry which is preliminary data.</text>
</comment>
<feature type="region of interest" description="Disordered" evidence="12">
    <location>
        <begin position="213"/>
        <end position="278"/>
    </location>
</feature>
<dbReference type="InterPro" id="IPR011993">
    <property type="entry name" value="PH-like_dom_sf"/>
</dbReference>
<dbReference type="CDD" id="cd01210">
    <property type="entry name" value="PTB_EPS8"/>
    <property type="match status" value="1"/>
</dbReference>
<evidence type="ECO:0000256" key="2">
    <source>
        <dbReference type="ARBA" id="ARBA00006197"/>
    </source>
</evidence>
<proteinExistence type="inferred from homology"/>
<dbReference type="PANTHER" id="PTHR12287">
    <property type="entry name" value="EPIDERMAL GROWTH FACTOR RECEPTOR KINASE SUBSTRATE EPS8-RELATED PROTEIN"/>
    <property type="match status" value="1"/>
</dbReference>
<feature type="region of interest" description="Disordered" evidence="12">
    <location>
        <begin position="573"/>
        <end position="603"/>
    </location>
</feature>
<dbReference type="SUPFAM" id="SSF47769">
    <property type="entry name" value="SAM/Pointed domain"/>
    <property type="match status" value="1"/>
</dbReference>
<dbReference type="Pfam" id="PF08416">
    <property type="entry name" value="PTB"/>
    <property type="match status" value="1"/>
</dbReference>
<organism evidence="14 15">
    <name type="scientific">Chiloscyllium punctatum</name>
    <name type="common">Brownbanded bambooshark</name>
    <name type="synonym">Hemiscyllium punctatum</name>
    <dbReference type="NCBI Taxonomy" id="137246"/>
    <lineage>
        <taxon>Eukaryota</taxon>
        <taxon>Metazoa</taxon>
        <taxon>Chordata</taxon>
        <taxon>Craniata</taxon>
        <taxon>Vertebrata</taxon>
        <taxon>Chondrichthyes</taxon>
        <taxon>Elasmobranchii</taxon>
        <taxon>Galeomorphii</taxon>
        <taxon>Galeoidea</taxon>
        <taxon>Orectolobiformes</taxon>
        <taxon>Hemiscylliidae</taxon>
        <taxon>Chiloscyllium</taxon>
    </lineage>
</organism>
<evidence type="ECO:0000256" key="12">
    <source>
        <dbReference type="SAM" id="MobiDB-lite"/>
    </source>
</evidence>
<dbReference type="OrthoDB" id="4680325at2759"/>
<dbReference type="Proteomes" id="UP000287033">
    <property type="component" value="Unassembled WGS sequence"/>
</dbReference>
<accession>A0A401REZ1</accession>
<dbReference type="InterPro" id="IPR001452">
    <property type="entry name" value="SH3_domain"/>
</dbReference>
<dbReference type="OMA" id="NIIMADV"/>
<comment type="similarity">
    <text evidence="2">Belongs to the EPS8 family.</text>
</comment>
<keyword evidence="15" id="KW-1185">Reference proteome</keyword>
<feature type="region of interest" description="Disordered" evidence="12">
    <location>
        <begin position="482"/>
        <end position="503"/>
    </location>
</feature>
<dbReference type="InterPro" id="IPR055093">
    <property type="entry name" value="EPS8_2nd"/>
</dbReference>
<keyword evidence="6" id="KW-0175">Coiled coil</keyword>
<reference evidence="14 15" key="1">
    <citation type="journal article" date="2018" name="Nat. Ecol. Evol.">
        <title>Shark genomes provide insights into elasmobranch evolution and the origin of vertebrates.</title>
        <authorList>
            <person name="Hara Y"/>
            <person name="Yamaguchi K"/>
            <person name="Onimaru K"/>
            <person name="Kadota M"/>
            <person name="Koyanagi M"/>
            <person name="Keeley SD"/>
            <person name="Tatsumi K"/>
            <person name="Tanaka K"/>
            <person name="Motone F"/>
            <person name="Kageyama Y"/>
            <person name="Nozu R"/>
            <person name="Adachi N"/>
            <person name="Nishimura O"/>
            <person name="Nakagawa R"/>
            <person name="Tanegashima C"/>
            <person name="Kiyatake I"/>
            <person name="Matsumoto R"/>
            <person name="Murakumo K"/>
            <person name="Nishida K"/>
            <person name="Terakita A"/>
            <person name="Kuratani S"/>
            <person name="Sato K"/>
            <person name="Hyodo S Kuraku.S."/>
        </authorList>
    </citation>
    <scope>NUCLEOTIDE SEQUENCE [LARGE SCALE GENOMIC DNA]</scope>
</reference>
<dbReference type="GO" id="GO:0007266">
    <property type="term" value="P:Rho protein signal transduction"/>
    <property type="evidence" value="ECO:0007669"/>
    <property type="project" value="TreeGrafter"/>
</dbReference>
<feature type="domain" description="SH3" evidence="13">
    <location>
        <begin position="500"/>
        <end position="559"/>
    </location>
</feature>
<dbReference type="GO" id="GO:1900029">
    <property type="term" value="P:positive regulation of ruffle assembly"/>
    <property type="evidence" value="ECO:0007669"/>
    <property type="project" value="TreeGrafter"/>
</dbReference>
<dbReference type="FunFam" id="2.30.29.30:FF:000261">
    <property type="entry name" value="Epidermal growth factor receptor kinase substrate 8-like protein 1"/>
    <property type="match status" value="1"/>
</dbReference>
<dbReference type="InterPro" id="IPR013625">
    <property type="entry name" value="PTB"/>
</dbReference>
<dbReference type="SMART" id="SM00326">
    <property type="entry name" value="SH3"/>
    <property type="match status" value="1"/>
</dbReference>
<name>A0A401REZ1_CHIPU</name>
<dbReference type="GO" id="GO:0032587">
    <property type="term" value="C:ruffle membrane"/>
    <property type="evidence" value="ECO:0007669"/>
    <property type="project" value="TreeGrafter"/>
</dbReference>
<dbReference type="Pfam" id="PF00018">
    <property type="entry name" value="SH3_1"/>
    <property type="match status" value="1"/>
</dbReference>
<keyword evidence="5" id="KW-0597">Phosphoprotein</keyword>
<dbReference type="InterPro" id="IPR013761">
    <property type="entry name" value="SAM/pointed_sf"/>
</dbReference>
<dbReference type="Gene3D" id="2.30.29.30">
    <property type="entry name" value="Pleckstrin-homology domain (PH domain)/Phosphotyrosine-binding domain (PTB)"/>
    <property type="match status" value="1"/>
</dbReference>
<dbReference type="InterPro" id="IPR041418">
    <property type="entry name" value="SAM_3"/>
</dbReference>
<dbReference type="GO" id="GO:0005737">
    <property type="term" value="C:cytoplasm"/>
    <property type="evidence" value="ECO:0007669"/>
    <property type="project" value="UniProtKB-SubCell"/>
</dbReference>
<dbReference type="FunFam" id="2.30.30.40:FF:000071">
    <property type="entry name" value="Epidermal growth factor receptor kinase substrate 8"/>
    <property type="match status" value="1"/>
</dbReference>
<dbReference type="GO" id="GO:0003779">
    <property type="term" value="F:actin binding"/>
    <property type="evidence" value="ECO:0007669"/>
    <property type="project" value="TreeGrafter"/>
</dbReference>
<dbReference type="SUPFAM" id="SSF50044">
    <property type="entry name" value="SH3-domain"/>
    <property type="match status" value="1"/>
</dbReference>
<dbReference type="STRING" id="137246.A0A401REZ1"/>
<comment type="subcellular location">
    <subcellularLocation>
        <location evidence="1">Cytoplasm</location>
    </subcellularLocation>
</comment>
<feature type="compositionally biased region" description="Polar residues" evidence="12">
    <location>
        <begin position="482"/>
        <end position="500"/>
    </location>
</feature>
<evidence type="ECO:0000256" key="1">
    <source>
        <dbReference type="ARBA" id="ARBA00004496"/>
    </source>
</evidence>
<evidence type="ECO:0000256" key="7">
    <source>
        <dbReference type="ARBA" id="ARBA00058563"/>
    </source>
</evidence>
<comment type="subunit">
    <text evidence="8">Interacts with ABI1. Part of a complex that contains SOS1, ABI1 and EPS8L2. Associates with F-actin.</text>
</comment>
<evidence type="ECO:0000259" key="13">
    <source>
        <dbReference type="PROSITE" id="PS50002"/>
    </source>
</evidence>
<evidence type="ECO:0000313" key="15">
    <source>
        <dbReference type="Proteomes" id="UP000287033"/>
    </source>
</evidence>
<evidence type="ECO:0000256" key="9">
    <source>
        <dbReference type="ARBA" id="ARBA00067142"/>
    </source>
</evidence>
<dbReference type="InterPro" id="IPR033928">
    <property type="entry name" value="EPS8_PTB"/>
</dbReference>
<protein>
    <recommendedName>
        <fullName evidence="9">Epidermal growth factor receptor kinase substrate 8-like protein 1</fullName>
    </recommendedName>
    <alternativeName>
        <fullName evidence="10">Epidermal growth factor receptor pathway substrate 8-related protein 1</fullName>
    </alternativeName>
</protein>
<gene>
    <name evidence="14" type="ORF">chiPu_0017320</name>
</gene>
<evidence type="ECO:0000256" key="4">
    <source>
        <dbReference type="ARBA" id="ARBA00022490"/>
    </source>
</evidence>
<dbReference type="EMBL" id="BEZZ01001260">
    <property type="protein sequence ID" value="GCC16697.1"/>
    <property type="molecule type" value="Genomic_DNA"/>
</dbReference>
<keyword evidence="3 11" id="KW-0728">SH3 domain</keyword>
<dbReference type="GO" id="GO:0035023">
    <property type="term" value="P:regulation of Rho protein signal transduction"/>
    <property type="evidence" value="ECO:0007669"/>
    <property type="project" value="TreeGrafter"/>
</dbReference>
<dbReference type="Pfam" id="PF22975">
    <property type="entry name" value="EPS8_2nd"/>
    <property type="match status" value="1"/>
</dbReference>
<dbReference type="FunFam" id="1.10.150.50:FF:000023">
    <property type="entry name" value="Epidermal growth factor receptor kinase substrate 8"/>
    <property type="match status" value="1"/>
</dbReference>
<evidence type="ECO:0000256" key="10">
    <source>
        <dbReference type="ARBA" id="ARBA00077699"/>
    </source>
</evidence>
<evidence type="ECO:0000256" key="5">
    <source>
        <dbReference type="ARBA" id="ARBA00022553"/>
    </source>
</evidence>
<dbReference type="SUPFAM" id="SSF50729">
    <property type="entry name" value="PH domain-like"/>
    <property type="match status" value="1"/>
</dbReference>
<evidence type="ECO:0000256" key="11">
    <source>
        <dbReference type="PROSITE-ProRule" id="PRU00192"/>
    </source>
</evidence>
<dbReference type="InterPro" id="IPR035462">
    <property type="entry name" value="Eps8_SH3"/>
</dbReference>
<sequence length="749" mass="84491">MNRDYVVREIKSAEGLDHLLILPHQQISDELRVQRPKGNAPVWEEMFGIELVDGPCSEQRKKYSNSNFIMDDRSQYYVNHLTTFPLGPGEETQTVEESVKKLKALDSKGRIWTQEMLLQVNSSAISLVDIESKDELETYPLDGVKHCDSLLDKWRFDSILILMCQEAHQANPEIHFFQCSEVGADLIKSDINSAIADLRGGGRRERPNALRFNQEKMNEQSTSPPSPPISRAPQAPANYNPMSTGHRAVPSSPPNAATPPTASAELNGTGGVPQDISEQRTARDVTILNHMFDDIEAFMVRLQKTAEAFKILDQRKKSRMGKKRTSKESGEGLLTLRARPPTQEEFVDVFQKYKYSFSLLARVKNHIVNPSATELIHFLFTPLDMMVQTVGQHVARSVTTPFLTNDAVHLLKNTLNETEMAQWQSMGDYWTKPRVEWPAEHWGAPYDIQFRSGWQPDDLDPNGAPWEDPVELQHKHELLRMQQSGSQTAPVKQSNGTHNVGNKPMKCSYDFVARNSNELSVLSGDMVEVLDNSKRWWKVQNQSGQVGYVPFNILEPAPAQDVVDSSSVYAEVHKGNQQTPKGTPPPTLPKRVSQPHPEQVGWDSNLENLGVTQKERERHAQINVMNEELLLRIANGRTAQQKSFQVQKTLDTSVPLDYNSSPSEVKTWLEAKGFSQMTVNSLGILTGAQLFSLQKDELRSVSPEEGTRVYSQIMVQKSLLEDNRSVTELEAIMEKQKKKVDSEIKMSTL</sequence>
<dbReference type="GO" id="GO:0031982">
    <property type="term" value="C:vesicle"/>
    <property type="evidence" value="ECO:0007669"/>
    <property type="project" value="TreeGrafter"/>
</dbReference>
<evidence type="ECO:0000313" key="14">
    <source>
        <dbReference type="EMBL" id="GCC16697.1"/>
    </source>
</evidence>
<dbReference type="PROSITE" id="PS50002">
    <property type="entry name" value="SH3"/>
    <property type="match status" value="1"/>
</dbReference>
<keyword evidence="4" id="KW-0963">Cytoplasm</keyword>
<evidence type="ECO:0000256" key="3">
    <source>
        <dbReference type="ARBA" id="ARBA00022443"/>
    </source>
</evidence>
<dbReference type="CDD" id="cd11764">
    <property type="entry name" value="SH3_Eps8"/>
    <property type="match status" value="1"/>
</dbReference>
<dbReference type="InterPro" id="IPR039801">
    <property type="entry name" value="EPS8-like"/>
</dbReference>
<evidence type="ECO:0000256" key="6">
    <source>
        <dbReference type="ARBA" id="ARBA00023054"/>
    </source>
</evidence>
<dbReference type="Gene3D" id="1.10.150.50">
    <property type="entry name" value="Transcription Factor, Ets-1"/>
    <property type="match status" value="1"/>
</dbReference>